<evidence type="ECO:0000313" key="8">
    <source>
        <dbReference type="EMBL" id="KHN01917.1"/>
    </source>
</evidence>
<evidence type="ECO:0000259" key="7">
    <source>
        <dbReference type="PROSITE" id="PS50922"/>
    </source>
</evidence>
<dbReference type="SMART" id="SM00724">
    <property type="entry name" value="TLC"/>
    <property type="match status" value="1"/>
</dbReference>
<keyword evidence="3 6" id="KW-1133">Transmembrane helix</keyword>
<dbReference type="PANTHER" id="PTHR31766:SF2">
    <property type="entry name" value="GLABROUS1 ENHANCER-BINDING PROTEIN-LIKE 2"/>
    <property type="match status" value="1"/>
</dbReference>
<dbReference type="PANTHER" id="PTHR31766">
    <property type="entry name" value="GLABROUS1 ENHANCER-BINDING PROTEIN-LIKE 2"/>
    <property type="match status" value="1"/>
</dbReference>
<dbReference type="PROSITE" id="PS50922">
    <property type="entry name" value="TLC"/>
    <property type="match status" value="1"/>
</dbReference>
<evidence type="ECO:0000256" key="5">
    <source>
        <dbReference type="PROSITE-ProRule" id="PRU00205"/>
    </source>
</evidence>
<feature type="transmembrane region" description="Helical" evidence="6">
    <location>
        <begin position="152"/>
        <end position="175"/>
    </location>
</feature>
<organism evidence="8">
    <name type="scientific">Glycine soja</name>
    <name type="common">Wild soybean</name>
    <dbReference type="NCBI Taxonomy" id="3848"/>
    <lineage>
        <taxon>Eukaryota</taxon>
        <taxon>Viridiplantae</taxon>
        <taxon>Streptophyta</taxon>
        <taxon>Embryophyta</taxon>
        <taxon>Tracheophyta</taxon>
        <taxon>Spermatophyta</taxon>
        <taxon>Magnoliopsida</taxon>
        <taxon>eudicotyledons</taxon>
        <taxon>Gunneridae</taxon>
        <taxon>Pentapetalae</taxon>
        <taxon>rosids</taxon>
        <taxon>fabids</taxon>
        <taxon>Fabales</taxon>
        <taxon>Fabaceae</taxon>
        <taxon>Papilionoideae</taxon>
        <taxon>50 kb inversion clade</taxon>
        <taxon>NPAAA clade</taxon>
        <taxon>indigoferoid/millettioid clade</taxon>
        <taxon>Phaseoleae</taxon>
        <taxon>Glycine</taxon>
        <taxon>Glycine subgen. Soja</taxon>
    </lineage>
</organism>
<dbReference type="Proteomes" id="UP000053555">
    <property type="component" value="Unassembled WGS sequence"/>
</dbReference>
<dbReference type="InterPro" id="IPR040327">
    <property type="entry name" value="At5g14285-like"/>
</dbReference>
<dbReference type="GO" id="GO:0016020">
    <property type="term" value="C:membrane"/>
    <property type="evidence" value="ECO:0007669"/>
    <property type="project" value="UniProtKB-SubCell"/>
</dbReference>
<feature type="transmembrane region" description="Helical" evidence="6">
    <location>
        <begin position="45"/>
        <end position="65"/>
    </location>
</feature>
<name>A0A0B2P2K9_GLYSO</name>
<dbReference type="AlphaFoldDB" id="A0A0B2P2K9"/>
<keyword evidence="4 5" id="KW-0472">Membrane</keyword>
<sequence length="190" mass="21635">TITTTSLASLESWAILPFFIMFLSIYLIGYFLIFRKQTPKIRPEFSSCLISLFHGTPAAILGFAALLSDSHRGFAAPNTAFQKLVLDYSAAYFLTDLLHYVFFYPSDVLYIAHHVATLFVVLTGLVGPYFVYRMVVFYASGGARGLVPVWAWASWVLVVVMAIGVSILWICNLWVQFFRERRLKLEEKIR</sequence>
<evidence type="ECO:0000256" key="3">
    <source>
        <dbReference type="ARBA" id="ARBA00022989"/>
    </source>
</evidence>
<proteinExistence type="predicted"/>
<dbReference type="EMBL" id="KN670688">
    <property type="protein sequence ID" value="KHN01917.1"/>
    <property type="molecule type" value="Genomic_DNA"/>
</dbReference>
<evidence type="ECO:0000256" key="1">
    <source>
        <dbReference type="ARBA" id="ARBA00004141"/>
    </source>
</evidence>
<feature type="transmembrane region" description="Helical" evidence="6">
    <location>
        <begin position="12"/>
        <end position="33"/>
    </location>
</feature>
<dbReference type="Pfam" id="PF03798">
    <property type="entry name" value="TRAM_LAG1_CLN8"/>
    <property type="match status" value="1"/>
</dbReference>
<protein>
    <recommendedName>
        <fullName evidence="7">TLC domain-containing protein</fullName>
    </recommendedName>
</protein>
<feature type="domain" description="TLC" evidence="7">
    <location>
        <begin position="40"/>
        <end position="190"/>
    </location>
</feature>
<keyword evidence="2 5" id="KW-0812">Transmembrane</keyword>
<feature type="transmembrane region" description="Helical" evidence="6">
    <location>
        <begin position="110"/>
        <end position="132"/>
    </location>
</feature>
<evidence type="ECO:0000256" key="4">
    <source>
        <dbReference type="ARBA" id="ARBA00023136"/>
    </source>
</evidence>
<gene>
    <name evidence="8" type="ORF">glysoja_034618</name>
</gene>
<dbReference type="InterPro" id="IPR006634">
    <property type="entry name" value="TLC-dom"/>
</dbReference>
<evidence type="ECO:0000256" key="6">
    <source>
        <dbReference type="SAM" id="Phobius"/>
    </source>
</evidence>
<reference evidence="8" key="1">
    <citation type="submission" date="2014-07" db="EMBL/GenBank/DDBJ databases">
        <title>Identification of a novel salt tolerance gene in wild soybean by whole-genome sequencing.</title>
        <authorList>
            <person name="Lam H.-M."/>
            <person name="Qi X."/>
            <person name="Li M.-W."/>
            <person name="Liu X."/>
            <person name="Xie M."/>
            <person name="Ni M."/>
            <person name="Xu X."/>
        </authorList>
    </citation>
    <scope>NUCLEOTIDE SEQUENCE [LARGE SCALE GENOMIC DNA]</scope>
    <source>
        <tissue evidence="8">Root</tissue>
    </source>
</reference>
<accession>A0A0B2P2K9</accession>
<feature type="non-terminal residue" evidence="8">
    <location>
        <position position="1"/>
    </location>
</feature>
<evidence type="ECO:0000256" key="2">
    <source>
        <dbReference type="ARBA" id="ARBA00022692"/>
    </source>
</evidence>
<comment type="subcellular location">
    <subcellularLocation>
        <location evidence="1">Membrane</location>
        <topology evidence="1">Multi-pass membrane protein</topology>
    </subcellularLocation>
</comment>
<feature type="transmembrane region" description="Helical" evidence="6">
    <location>
        <begin position="85"/>
        <end position="103"/>
    </location>
</feature>